<dbReference type="EMBL" id="JACGWN010000001">
    <property type="protein sequence ID" value="KAL0461494.1"/>
    <property type="molecule type" value="Genomic_DNA"/>
</dbReference>
<dbReference type="GO" id="GO:0005737">
    <property type="term" value="C:cytoplasm"/>
    <property type="evidence" value="ECO:0007669"/>
    <property type="project" value="TreeGrafter"/>
</dbReference>
<reference evidence="5" key="1">
    <citation type="submission" date="2020-06" db="EMBL/GenBank/DDBJ databases">
        <authorList>
            <person name="Li T."/>
            <person name="Hu X."/>
            <person name="Zhang T."/>
            <person name="Song X."/>
            <person name="Zhang H."/>
            <person name="Dai N."/>
            <person name="Sheng W."/>
            <person name="Hou X."/>
            <person name="Wei L."/>
        </authorList>
    </citation>
    <scope>NUCLEOTIDE SEQUENCE</scope>
    <source>
        <strain evidence="5">KEN1</strain>
        <tissue evidence="5">Leaf</tissue>
    </source>
</reference>
<dbReference type="GO" id="GO:0003924">
    <property type="term" value="F:GTPase activity"/>
    <property type="evidence" value="ECO:0007669"/>
    <property type="project" value="InterPro"/>
</dbReference>
<organism evidence="5">
    <name type="scientific">Sesamum latifolium</name>
    <dbReference type="NCBI Taxonomy" id="2727402"/>
    <lineage>
        <taxon>Eukaryota</taxon>
        <taxon>Viridiplantae</taxon>
        <taxon>Streptophyta</taxon>
        <taxon>Embryophyta</taxon>
        <taxon>Tracheophyta</taxon>
        <taxon>Spermatophyta</taxon>
        <taxon>Magnoliopsida</taxon>
        <taxon>eudicotyledons</taxon>
        <taxon>Gunneridae</taxon>
        <taxon>Pentapetalae</taxon>
        <taxon>asterids</taxon>
        <taxon>lamiids</taxon>
        <taxon>Lamiales</taxon>
        <taxon>Pedaliaceae</taxon>
        <taxon>Sesamum</taxon>
    </lineage>
</organism>
<dbReference type="PANTHER" id="PTHR10218">
    <property type="entry name" value="GTP-BINDING PROTEIN ALPHA SUBUNIT"/>
    <property type="match status" value="1"/>
</dbReference>
<dbReference type="Pfam" id="PF00503">
    <property type="entry name" value="G-alpha"/>
    <property type="match status" value="1"/>
</dbReference>
<dbReference type="GO" id="GO:0007188">
    <property type="term" value="P:adenylate cyclase-modulating G protein-coupled receptor signaling pathway"/>
    <property type="evidence" value="ECO:0007669"/>
    <property type="project" value="TreeGrafter"/>
</dbReference>
<dbReference type="SUPFAM" id="SSF52540">
    <property type="entry name" value="P-loop containing nucleoside triphosphate hydrolases"/>
    <property type="match status" value="1"/>
</dbReference>
<keyword evidence="4" id="KW-0807">Transducer</keyword>
<protein>
    <submittedName>
        <fullName evidence="5">Extra-large guanine nucleotide-binding protein 1</fullName>
    </submittedName>
</protein>
<evidence type="ECO:0000256" key="3">
    <source>
        <dbReference type="ARBA" id="ARBA00023134"/>
    </source>
</evidence>
<name>A0AAW2Y6X7_9LAMI</name>
<dbReference type="GO" id="GO:0001664">
    <property type="term" value="F:G protein-coupled receptor binding"/>
    <property type="evidence" value="ECO:0007669"/>
    <property type="project" value="TreeGrafter"/>
</dbReference>
<reference evidence="5" key="2">
    <citation type="journal article" date="2024" name="Plant">
        <title>Genomic evolution and insights into agronomic trait innovations of Sesamum species.</title>
        <authorList>
            <person name="Miao H."/>
            <person name="Wang L."/>
            <person name="Qu L."/>
            <person name="Liu H."/>
            <person name="Sun Y."/>
            <person name="Le M."/>
            <person name="Wang Q."/>
            <person name="Wei S."/>
            <person name="Zheng Y."/>
            <person name="Lin W."/>
            <person name="Duan Y."/>
            <person name="Cao H."/>
            <person name="Xiong S."/>
            <person name="Wang X."/>
            <person name="Wei L."/>
            <person name="Li C."/>
            <person name="Ma Q."/>
            <person name="Ju M."/>
            <person name="Zhao R."/>
            <person name="Li G."/>
            <person name="Mu C."/>
            <person name="Tian Q."/>
            <person name="Mei H."/>
            <person name="Zhang T."/>
            <person name="Gao T."/>
            <person name="Zhang H."/>
        </authorList>
    </citation>
    <scope>NUCLEOTIDE SEQUENCE</scope>
    <source>
        <strain evidence="5">KEN1</strain>
    </source>
</reference>
<dbReference type="InterPro" id="IPR027417">
    <property type="entry name" value="P-loop_NTPase"/>
</dbReference>
<evidence type="ECO:0000256" key="2">
    <source>
        <dbReference type="ARBA" id="ARBA00022741"/>
    </source>
</evidence>
<dbReference type="GO" id="GO:0005525">
    <property type="term" value="F:GTP binding"/>
    <property type="evidence" value="ECO:0007669"/>
    <property type="project" value="UniProtKB-KW"/>
</dbReference>
<dbReference type="GO" id="GO:0031683">
    <property type="term" value="F:G-protein beta/gamma-subunit complex binding"/>
    <property type="evidence" value="ECO:0007669"/>
    <property type="project" value="InterPro"/>
</dbReference>
<evidence type="ECO:0000313" key="5">
    <source>
        <dbReference type="EMBL" id="KAL0461494.1"/>
    </source>
</evidence>
<keyword evidence="2" id="KW-0547">Nucleotide-binding</keyword>
<dbReference type="Gene3D" id="3.40.50.300">
    <property type="entry name" value="P-loop containing nucleotide triphosphate hydrolases"/>
    <property type="match status" value="1"/>
</dbReference>
<keyword evidence="1" id="KW-0479">Metal-binding</keyword>
<keyword evidence="3" id="KW-0342">GTP-binding</keyword>
<evidence type="ECO:0000256" key="1">
    <source>
        <dbReference type="ARBA" id="ARBA00022723"/>
    </source>
</evidence>
<dbReference type="PROSITE" id="PS51882">
    <property type="entry name" value="G_ALPHA"/>
    <property type="match status" value="1"/>
</dbReference>
<dbReference type="PANTHER" id="PTHR10218:SF222">
    <property type="entry name" value="EXTRA-LARGE GUANINE NUCLEOTIDE-BINDING PROTEIN 1"/>
    <property type="match status" value="1"/>
</dbReference>
<evidence type="ECO:0000256" key="4">
    <source>
        <dbReference type="ARBA" id="ARBA00023224"/>
    </source>
</evidence>
<accession>A0AAW2Y6X7</accession>
<comment type="caution">
    <text evidence="5">The sequence shown here is derived from an EMBL/GenBank/DDBJ whole genome shotgun (WGS) entry which is preliminary data.</text>
</comment>
<sequence length="428" mass="48931">MSRIVYDNWERLVVATLRREQLWELFHSHSRTPSVSSTGSDFSFSSPLPGLFFDFSSPSSWYQQNSVRETHIRGYKANNLEVANVLKAEKSHQVKQLAPGDIFVNGKALTSRELVMLQSCQYPPKKLTPGNYWYDRNSGFWGKVKSICFLPVMQGRKPSQISAQLDIGGRLEQHASNGNTLVFVNGREITRAELRDADASDENCIYSCSPRMKALSDWLLSVKASSSSDVFSAAFIKSSAPLLKELWSDPATHSWIFSNILGLVLLFFRYQLIRSTSNRVEDNDKLLEKFEDVQMVVFCISLSDYDEFVIDENGVSVNKMMHDRKCFESMVTNPLFYQTPFLLLLTKYDLFEQKIEHVPLDKCDWFNDFLPGRSAYSYSRLGKTDMAEKGFYYISVKFKDLYNTLTGGKKVVRRESGLFGTGEHRCST</sequence>
<dbReference type="AlphaFoldDB" id="A0AAW2Y6X7"/>
<dbReference type="FunFam" id="3.40.50.300:FF:000692">
    <property type="entry name" value="Guanine nucleotide-binding protein subunit alpha"/>
    <property type="match status" value="1"/>
</dbReference>
<dbReference type="GO" id="GO:0005834">
    <property type="term" value="C:heterotrimeric G-protein complex"/>
    <property type="evidence" value="ECO:0007669"/>
    <property type="project" value="TreeGrafter"/>
</dbReference>
<dbReference type="GO" id="GO:0046872">
    <property type="term" value="F:metal ion binding"/>
    <property type="evidence" value="ECO:0007669"/>
    <property type="project" value="UniProtKB-KW"/>
</dbReference>
<proteinExistence type="predicted"/>
<dbReference type="InterPro" id="IPR001019">
    <property type="entry name" value="Gprotein_alpha_su"/>
</dbReference>
<dbReference type="SMART" id="SM00275">
    <property type="entry name" value="G_alpha"/>
    <property type="match status" value="1"/>
</dbReference>
<gene>
    <name evidence="5" type="ORF">Slati_0037000</name>
</gene>